<reference evidence="1" key="1">
    <citation type="submission" date="2013-07" db="EMBL/GenBank/DDBJ databases">
        <authorList>
            <person name="Geib S."/>
        </authorList>
    </citation>
    <scope>NUCLEOTIDE SEQUENCE</scope>
</reference>
<organism evidence="1">
    <name type="scientific">Ceratitis capitata</name>
    <name type="common">Mediterranean fruit fly</name>
    <name type="synonym">Tephritis capitata</name>
    <dbReference type="NCBI Taxonomy" id="7213"/>
    <lineage>
        <taxon>Eukaryota</taxon>
        <taxon>Metazoa</taxon>
        <taxon>Ecdysozoa</taxon>
        <taxon>Arthropoda</taxon>
        <taxon>Hexapoda</taxon>
        <taxon>Insecta</taxon>
        <taxon>Pterygota</taxon>
        <taxon>Neoptera</taxon>
        <taxon>Endopterygota</taxon>
        <taxon>Diptera</taxon>
        <taxon>Brachycera</taxon>
        <taxon>Muscomorpha</taxon>
        <taxon>Tephritoidea</taxon>
        <taxon>Tephritidae</taxon>
        <taxon>Ceratitis</taxon>
        <taxon>Ceratitis</taxon>
    </lineage>
</organism>
<accession>W8BUA0</accession>
<dbReference type="AlphaFoldDB" id="W8BUA0"/>
<dbReference type="EMBL" id="GAMC01003783">
    <property type="protein sequence ID" value="JAC02773.1"/>
    <property type="molecule type" value="mRNA"/>
</dbReference>
<proteinExistence type="evidence at transcript level"/>
<reference evidence="1" key="2">
    <citation type="journal article" date="2014" name="BMC Genomics">
        <title>A genomic perspective to assessing quality of mass-reared SIT flies used in Mediterranean fruit fly (Ceratitis capitata) eradication in California.</title>
        <authorList>
            <person name="Calla B."/>
            <person name="Hall B."/>
            <person name="Hou S."/>
            <person name="Geib S.M."/>
        </authorList>
    </citation>
    <scope>NUCLEOTIDE SEQUENCE</scope>
</reference>
<name>W8BUA0_CERCA</name>
<evidence type="ECO:0000313" key="1">
    <source>
        <dbReference type="EMBL" id="JAC02773.1"/>
    </source>
</evidence>
<dbReference type="OrthoDB" id="8004744at2759"/>
<protein>
    <recommendedName>
        <fullName evidence="2">Mab-21-like HhH/H2TH-like domain-containing protein</fullName>
    </recommendedName>
</protein>
<sequence>MSFTNRSNSSKMDKPTFDKHLENIVKAISVEDKMRDYLLKDFKIIRAYLIDLLKDDPIIGPMIIETLYPASNFNCSVTLDLSRYTKLGVEKTHYPSFLKLTHRGRGLLNGMQDLPIFRNGENIAGGIITNIVKNLIDQGLNICGYFVRGHMGDIYELELNPETKHIEHSYAAYDGEWQDNYIIVKAISEERIMNIRLRVLLKFCHNETPNDILPHPTHNLKMVWLLAADVRYSEYFSLCAPLTERELASSLNNLMAMRLLFALVACNKMQTIKKNHLESVTYEIMYTKSPKGPAKTRKESVVDNIIWSLRRMIYFFDTSRFPFYWNIKENLLALIRNQGSRLYTRSLLHILLDQIYNMRRDAEVAYEEVESFFGLHSNSHIYNVDDFGIYRAFAELS</sequence>
<evidence type="ECO:0008006" key="2">
    <source>
        <dbReference type="Google" id="ProtNLM"/>
    </source>
</evidence>